<dbReference type="GeneID" id="129345825"/>
<dbReference type="Proteomes" id="UP001190640">
    <property type="component" value="Chromosome 18"/>
</dbReference>
<dbReference type="Gene3D" id="3.10.350.10">
    <property type="entry name" value="LysM domain"/>
    <property type="match status" value="1"/>
</dbReference>
<keyword evidence="2 8" id="KW-0812">Transmembrane</keyword>
<feature type="region of interest" description="Disordered" evidence="7">
    <location>
        <begin position="262"/>
        <end position="293"/>
    </location>
</feature>
<reference evidence="11" key="1">
    <citation type="submission" date="2025-08" db="UniProtKB">
        <authorList>
            <consortium name="RefSeq"/>
        </authorList>
    </citation>
    <scope>IDENTIFICATION</scope>
    <source>
        <tissue evidence="11">Blood</tissue>
    </source>
</reference>
<evidence type="ECO:0000256" key="3">
    <source>
        <dbReference type="ARBA" id="ARBA00022989"/>
    </source>
</evidence>
<feature type="transmembrane region" description="Helical" evidence="8">
    <location>
        <begin position="210"/>
        <end position="231"/>
    </location>
</feature>
<evidence type="ECO:0000256" key="8">
    <source>
        <dbReference type="SAM" id="Phobius"/>
    </source>
</evidence>
<keyword evidence="4 8" id="KW-0472">Membrane</keyword>
<evidence type="ECO:0000256" key="6">
    <source>
        <dbReference type="ARBA" id="ARBA00040995"/>
    </source>
</evidence>
<evidence type="ECO:0000259" key="9">
    <source>
        <dbReference type="PROSITE" id="PS51782"/>
    </source>
</evidence>
<dbReference type="GO" id="GO:0016020">
    <property type="term" value="C:membrane"/>
    <property type="evidence" value="ECO:0007669"/>
    <property type="project" value="UniProtKB-SubCell"/>
</dbReference>
<dbReference type="InterPro" id="IPR045030">
    <property type="entry name" value="LYSM1-4"/>
</dbReference>
<dbReference type="KEGG" id="emc:129345825"/>
<accession>A0AA97KIL0</accession>
<dbReference type="SMART" id="SM00257">
    <property type="entry name" value="LysM"/>
    <property type="match status" value="1"/>
</dbReference>
<dbReference type="RefSeq" id="XP_054859045.1">
    <property type="nucleotide sequence ID" value="XM_055003070.1"/>
</dbReference>
<evidence type="ECO:0000256" key="2">
    <source>
        <dbReference type="ARBA" id="ARBA00022692"/>
    </source>
</evidence>
<dbReference type="PANTHER" id="PTHR20932">
    <property type="entry name" value="LYSM AND PUTATIVE PEPTIDOGLYCAN-BINDING DOMAIN-CONTAINING PROTEIN"/>
    <property type="match status" value="1"/>
</dbReference>
<feature type="domain" description="LysM" evidence="9">
    <location>
        <begin position="72"/>
        <end position="116"/>
    </location>
</feature>
<dbReference type="CDD" id="cd00118">
    <property type="entry name" value="LysM"/>
    <property type="match status" value="1"/>
</dbReference>
<dbReference type="AlphaFoldDB" id="A0AA97KIL0"/>
<comment type="subcellular location">
    <subcellularLocation>
        <location evidence="1">Membrane</location>
        <topology evidence="1">Single-pass membrane protein</topology>
    </subcellularLocation>
</comment>
<dbReference type="InterPro" id="IPR018392">
    <property type="entry name" value="LysM"/>
</dbReference>
<proteinExistence type="predicted"/>
<keyword evidence="5" id="KW-0325">Glycoprotein</keyword>
<evidence type="ECO:0000256" key="5">
    <source>
        <dbReference type="ARBA" id="ARBA00023180"/>
    </source>
</evidence>
<keyword evidence="3 8" id="KW-1133">Transmembrane helix</keyword>
<evidence type="ECO:0000313" key="11">
    <source>
        <dbReference type="RefSeq" id="XP_054859045.1"/>
    </source>
</evidence>
<feature type="region of interest" description="Disordered" evidence="7">
    <location>
        <begin position="133"/>
        <end position="159"/>
    </location>
</feature>
<dbReference type="CTD" id="145748"/>
<name>A0AA97KIL0_EUBMA</name>
<sequence length="293" mass="32216">MMRLNERITRPYQGPAAVRRFPSSHVSWFRNEPSNSEESSEEELDIMELRVRGKEQPRSNAGREKTGDVMLLEREVAKDDTLNKLALQYGCKVADIKRINNFIREQDLYALKSIKIPVKVNGILTETNEMSLAPQTTGLSPTELPGSPGSGGDSTGDKQIDQYFRGIDRNIERAAQTEATFSSDCCIENPNWTPPGPKEPSSGADCGIQWWNAVLVMLLIGIVLPVFYVVYFKTQASGVAADTSNTTVPNLVRGSVAGVSVSVPGKTTHPPPVPLKQKLSSSQENEDSHQKKS</sequence>
<protein>
    <recommendedName>
        <fullName evidence="6">LysM and putative peptidoglycan-binding domain-containing protein 4</fullName>
    </recommendedName>
</protein>
<evidence type="ECO:0000313" key="10">
    <source>
        <dbReference type="Proteomes" id="UP001190640"/>
    </source>
</evidence>
<dbReference type="InterPro" id="IPR036779">
    <property type="entry name" value="LysM_dom_sf"/>
</dbReference>
<keyword evidence="10" id="KW-1185">Reference proteome</keyword>
<evidence type="ECO:0000256" key="7">
    <source>
        <dbReference type="SAM" id="MobiDB-lite"/>
    </source>
</evidence>
<organism evidence="10 11">
    <name type="scientific">Eublepharis macularius</name>
    <name type="common">Leopard gecko</name>
    <name type="synonym">Cyrtodactylus macularius</name>
    <dbReference type="NCBI Taxonomy" id="481883"/>
    <lineage>
        <taxon>Eukaryota</taxon>
        <taxon>Metazoa</taxon>
        <taxon>Chordata</taxon>
        <taxon>Craniata</taxon>
        <taxon>Vertebrata</taxon>
        <taxon>Euteleostomi</taxon>
        <taxon>Lepidosauria</taxon>
        <taxon>Squamata</taxon>
        <taxon>Bifurcata</taxon>
        <taxon>Gekkota</taxon>
        <taxon>Eublepharidae</taxon>
        <taxon>Eublepharinae</taxon>
        <taxon>Eublepharis</taxon>
    </lineage>
</organism>
<evidence type="ECO:0000256" key="4">
    <source>
        <dbReference type="ARBA" id="ARBA00023136"/>
    </source>
</evidence>
<dbReference type="PANTHER" id="PTHR20932:SF7">
    <property type="entry name" value="AND PUTATIVE PEPTIDOGLYCAN-BINDING DOMAIN-CONTAINING PROTEIN 4-RELATED"/>
    <property type="match status" value="1"/>
</dbReference>
<dbReference type="PROSITE" id="PS51782">
    <property type="entry name" value="LYSM"/>
    <property type="match status" value="1"/>
</dbReference>
<dbReference type="Pfam" id="PF01476">
    <property type="entry name" value="LysM"/>
    <property type="match status" value="1"/>
</dbReference>
<gene>
    <name evidence="11" type="primary">LYSMD4</name>
</gene>
<evidence type="ECO:0000256" key="1">
    <source>
        <dbReference type="ARBA" id="ARBA00004167"/>
    </source>
</evidence>